<feature type="active site" evidence="8">
    <location>
        <position position="202"/>
    </location>
</feature>
<dbReference type="Pfam" id="PF00303">
    <property type="entry name" value="Thymidylat_synt"/>
    <property type="match status" value="1"/>
</dbReference>
<keyword evidence="7" id="KW-0545">Nucleotide biosynthesis</keyword>
<evidence type="ECO:0000313" key="10">
    <source>
        <dbReference type="EMBL" id="DAE18158.1"/>
    </source>
</evidence>
<dbReference type="EC" id="2.1.1.45" evidence="3"/>
<dbReference type="PRINTS" id="PR00108">
    <property type="entry name" value="THYMDSNTHASE"/>
</dbReference>
<proteinExistence type="inferred from homology"/>
<evidence type="ECO:0000256" key="1">
    <source>
        <dbReference type="ARBA" id="ARBA00009972"/>
    </source>
</evidence>
<dbReference type="InterPro" id="IPR023451">
    <property type="entry name" value="Thymidate_synth/dCMP_Mease_dom"/>
</dbReference>
<organism evidence="10">
    <name type="scientific">Myoviridae sp. ctdNl2</name>
    <dbReference type="NCBI Taxonomy" id="2825140"/>
    <lineage>
        <taxon>Viruses</taxon>
        <taxon>Duplodnaviria</taxon>
        <taxon>Heunggongvirae</taxon>
        <taxon>Uroviricota</taxon>
        <taxon>Caudoviricetes</taxon>
    </lineage>
</organism>
<dbReference type="PROSITE" id="PS00091">
    <property type="entry name" value="THYMIDYLATE_SYNTHASE"/>
    <property type="match status" value="1"/>
</dbReference>
<protein>
    <recommendedName>
        <fullName evidence="4">Thymidylate synthase</fullName>
        <ecNumber evidence="3">2.1.1.45</ecNumber>
    </recommendedName>
</protein>
<dbReference type="PANTHER" id="PTHR11548:SF1">
    <property type="entry name" value="THYMIDYLATE SYNTHASE 1"/>
    <property type="match status" value="1"/>
</dbReference>
<dbReference type="NCBIfam" id="TIGR03284">
    <property type="entry name" value="thym_sym"/>
    <property type="match status" value="1"/>
</dbReference>
<evidence type="ECO:0000256" key="7">
    <source>
        <dbReference type="ARBA" id="ARBA00022727"/>
    </source>
</evidence>
<evidence type="ECO:0000256" key="3">
    <source>
        <dbReference type="ARBA" id="ARBA00011947"/>
    </source>
</evidence>
<dbReference type="CDD" id="cd00351">
    <property type="entry name" value="TS_Pyrimidine_HMase"/>
    <property type="match status" value="1"/>
</dbReference>
<reference evidence="10" key="1">
    <citation type="journal article" date="2021" name="Proc. Natl. Acad. Sci. U.S.A.">
        <title>A Catalog of Tens of Thousands of Viruses from Human Metagenomes Reveals Hidden Associations with Chronic Diseases.</title>
        <authorList>
            <person name="Tisza M.J."/>
            <person name="Buck C.B."/>
        </authorList>
    </citation>
    <scope>NUCLEOTIDE SEQUENCE</scope>
    <source>
        <strain evidence="10">CtdNl2</strain>
    </source>
</reference>
<dbReference type="EMBL" id="BK015652">
    <property type="protein sequence ID" value="DAE18158.1"/>
    <property type="molecule type" value="Genomic_DNA"/>
</dbReference>
<comment type="similarity">
    <text evidence="1">Belongs to the thymidylate synthase family.</text>
</comment>
<evidence type="ECO:0000256" key="8">
    <source>
        <dbReference type="PROSITE-ProRule" id="PRU10016"/>
    </source>
</evidence>
<dbReference type="HAMAP" id="MF_00008">
    <property type="entry name" value="Thymidy_synth_bact"/>
    <property type="match status" value="1"/>
</dbReference>
<keyword evidence="5" id="KW-0489">Methyltransferase</keyword>
<dbReference type="InterPro" id="IPR000398">
    <property type="entry name" value="Thymidylate_synthase"/>
</dbReference>
<dbReference type="InterPro" id="IPR036926">
    <property type="entry name" value="Thymidate_synth/dCMP_Mease_sf"/>
</dbReference>
<dbReference type="Gene3D" id="3.30.572.10">
    <property type="entry name" value="Thymidylate synthase/dCMP hydroxymethylase domain"/>
    <property type="match status" value="1"/>
</dbReference>
<evidence type="ECO:0000256" key="6">
    <source>
        <dbReference type="ARBA" id="ARBA00022679"/>
    </source>
</evidence>
<name>A0A8S5QFV5_9CAUD</name>
<feature type="domain" description="Thymidylate synthase/dCMP hydroxymethylase" evidence="9">
    <location>
        <begin position="8"/>
        <end position="321"/>
    </location>
</feature>
<keyword evidence="6" id="KW-0808">Transferase</keyword>
<dbReference type="GO" id="GO:0006231">
    <property type="term" value="P:dTMP biosynthetic process"/>
    <property type="evidence" value="ECO:0007669"/>
    <property type="project" value="InterPro"/>
</dbReference>
<evidence type="ECO:0000256" key="4">
    <source>
        <dbReference type="ARBA" id="ARBA00015931"/>
    </source>
</evidence>
<sequence>MAKFDDIFKSMCDDILSNGTISDGEEVRPKWEDGSDAHTIKKFAVVNRYDVGKEFPIPTQRPIAYKSCVEEMLWIWQKHSNNVKDLNTRIWDSWADSDGTIGTAYGYQIGKLSTYRIHSDDIVSDISDVFEDLFYDGEYNCFYNNGGSHYISYECIKDNVYDVKMNQIDKVLFDLVHTPFSRRIIAHMYNFDELSTMNLYPCAYSCTFNVTLDDKGNKVLNLLLNQRSQDILAANAWNVVQYSVLLHMVARHVNMRVGELVHVIADAHIYDRHILIIKELISRETYKEPEFILNKDKSNFYDFTVDDVSFKDYKHGEQIKNIPIAV</sequence>
<dbReference type="InterPro" id="IPR045097">
    <property type="entry name" value="Thymidate_synth/dCMP_Mease"/>
</dbReference>
<dbReference type="SUPFAM" id="SSF55831">
    <property type="entry name" value="Thymidylate synthase/dCMP hydroxymethylase"/>
    <property type="match status" value="1"/>
</dbReference>
<evidence type="ECO:0000256" key="5">
    <source>
        <dbReference type="ARBA" id="ARBA00022603"/>
    </source>
</evidence>
<accession>A0A8S5QFV5</accession>
<comment type="subunit">
    <text evidence="2">Homodimer.</text>
</comment>
<evidence type="ECO:0000256" key="2">
    <source>
        <dbReference type="ARBA" id="ARBA00011738"/>
    </source>
</evidence>
<evidence type="ECO:0000259" key="9">
    <source>
        <dbReference type="Pfam" id="PF00303"/>
    </source>
</evidence>
<dbReference type="InterPro" id="IPR020940">
    <property type="entry name" value="Thymidylate_synthase_AS"/>
</dbReference>
<dbReference type="GO" id="GO:0032259">
    <property type="term" value="P:methylation"/>
    <property type="evidence" value="ECO:0007669"/>
    <property type="project" value="UniProtKB-KW"/>
</dbReference>
<dbReference type="PANTHER" id="PTHR11548">
    <property type="entry name" value="THYMIDYLATE SYNTHASE 1"/>
    <property type="match status" value="1"/>
</dbReference>
<dbReference type="GO" id="GO:0004799">
    <property type="term" value="F:thymidylate synthase activity"/>
    <property type="evidence" value="ECO:0007669"/>
    <property type="project" value="UniProtKB-EC"/>
</dbReference>